<proteinExistence type="predicted"/>
<dbReference type="EMBL" id="JAQQWP010000010">
    <property type="protein sequence ID" value="KAK8097288.1"/>
    <property type="molecule type" value="Genomic_DNA"/>
</dbReference>
<reference evidence="1 2" key="1">
    <citation type="submission" date="2023-01" db="EMBL/GenBank/DDBJ databases">
        <title>Analysis of 21 Apiospora genomes using comparative genomics revels a genus with tremendous synthesis potential of carbohydrate active enzymes and secondary metabolites.</title>
        <authorList>
            <person name="Sorensen T."/>
        </authorList>
    </citation>
    <scope>NUCLEOTIDE SEQUENCE [LARGE SCALE GENOMIC DNA]</scope>
    <source>
        <strain evidence="1 2">CBS 117206</strain>
    </source>
</reference>
<organism evidence="1 2">
    <name type="scientific">Apiospora kogelbergensis</name>
    <dbReference type="NCBI Taxonomy" id="1337665"/>
    <lineage>
        <taxon>Eukaryota</taxon>
        <taxon>Fungi</taxon>
        <taxon>Dikarya</taxon>
        <taxon>Ascomycota</taxon>
        <taxon>Pezizomycotina</taxon>
        <taxon>Sordariomycetes</taxon>
        <taxon>Xylariomycetidae</taxon>
        <taxon>Amphisphaeriales</taxon>
        <taxon>Apiosporaceae</taxon>
        <taxon>Apiospora</taxon>
    </lineage>
</organism>
<protein>
    <submittedName>
        <fullName evidence="1">Uncharacterized protein</fullName>
    </submittedName>
</protein>
<gene>
    <name evidence="1" type="ORF">PG999_013232</name>
</gene>
<comment type="caution">
    <text evidence="1">The sequence shown here is derived from an EMBL/GenBank/DDBJ whole genome shotgun (WGS) entry which is preliminary data.</text>
</comment>
<dbReference type="AlphaFoldDB" id="A0AAW0Q962"/>
<name>A0AAW0Q962_9PEZI</name>
<dbReference type="Proteomes" id="UP001392437">
    <property type="component" value="Unassembled WGS sequence"/>
</dbReference>
<evidence type="ECO:0000313" key="1">
    <source>
        <dbReference type="EMBL" id="KAK8097288.1"/>
    </source>
</evidence>
<sequence>MYPSTCEPRPVTQAFFILARQVAQRSSGWKKKAPSALHLAGSPPAAAYGSDGATWGQQTHPAARERFGRGPRLSGFERVGADIVVAGEGTEEQADELLQLGFGKAWATDSLACAGFVVVTTSTWGHMYILETLFALSSTLFQTQDEVLDSSERESWCSYDRRLGFVS</sequence>
<evidence type="ECO:0000313" key="2">
    <source>
        <dbReference type="Proteomes" id="UP001392437"/>
    </source>
</evidence>
<keyword evidence="2" id="KW-1185">Reference proteome</keyword>
<accession>A0AAW0Q962</accession>